<keyword evidence="1" id="KW-0812">Transmembrane</keyword>
<keyword evidence="1" id="KW-0472">Membrane</keyword>
<accession>A0ABV5VT95</accession>
<dbReference type="Proteomes" id="UP001589619">
    <property type="component" value="Unassembled WGS sequence"/>
</dbReference>
<sequence length="53" mass="5681">MFKSDKESRSKAGLYEDSILEGGSVIVGLLWAVLFSLPIWGALIGIALLLTSN</sequence>
<keyword evidence="3" id="KW-1185">Reference proteome</keyword>
<feature type="transmembrane region" description="Helical" evidence="1">
    <location>
        <begin position="25"/>
        <end position="50"/>
    </location>
</feature>
<reference evidence="2 3" key="1">
    <citation type="submission" date="2024-09" db="EMBL/GenBank/DDBJ databases">
        <authorList>
            <person name="Sun Q."/>
            <person name="Mori K."/>
        </authorList>
    </citation>
    <scope>NUCLEOTIDE SEQUENCE [LARGE SCALE GENOMIC DNA]</scope>
    <source>
        <strain evidence="2 3">JCM 12520</strain>
    </source>
</reference>
<evidence type="ECO:0000256" key="1">
    <source>
        <dbReference type="SAM" id="Phobius"/>
    </source>
</evidence>
<evidence type="ECO:0000313" key="2">
    <source>
        <dbReference type="EMBL" id="MFB9751488.1"/>
    </source>
</evidence>
<comment type="caution">
    <text evidence="2">The sequence shown here is derived from an EMBL/GenBank/DDBJ whole genome shotgun (WGS) entry which is preliminary data.</text>
</comment>
<gene>
    <name evidence="2" type="ORF">ACFFNY_07895</name>
</gene>
<name>A0ABV5VT95_9BACL</name>
<keyword evidence="1" id="KW-1133">Transmembrane helix</keyword>
<proteinExistence type="predicted"/>
<organism evidence="2 3">
    <name type="scientific">Paenibacillus hodogayensis</name>
    <dbReference type="NCBI Taxonomy" id="279208"/>
    <lineage>
        <taxon>Bacteria</taxon>
        <taxon>Bacillati</taxon>
        <taxon>Bacillota</taxon>
        <taxon>Bacilli</taxon>
        <taxon>Bacillales</taxon>
        <taxon>Paenibacillaceae</taxon>
        <taxon>Paenibacillus</taxon>
    </lineage>
</organism>
<dbReference type="RefSeq" id="WP_344912050.1">
    <property type="nucleotide sequence ID" value="NZ_BAAAYO010000010.1"/>
</dbReference>
<protein>
    <submittedName>
        <fullName evidence="2">Uncharacterized protein</fullName>
    </submittedName>
</protein>
<evidence type="ECO:0000313" key="3">
    <source>
        <dbReference type="Proteomes" id="UP001589619"/>
    </source>
</evidence>
<dbReference type="EMBL" id="JBHMAG010000007">
    <property type="protein sequence ID" value="MFB9751488.1"/>
    <property type="molecule type" value="Genomic_DNA"/>
</dbReference>